<feature type="compositionally biased region" description="Polar residues" evidence="8">
    <location>
        <begin position="322"/>
        <end position="332"/>
    </location>
</feature>
<evidence type="ECO:0000313" key="10">
    <source>
        <dbReference type="EMBL" id="CDK26599.1"/>
    </source>
</evidence>
<evidence type="ECO:0000256" key="1">
    <source>
        <dbReference type="ARBA" id="ARBA00004173"/>
    </source>
</evidence>
<evidence type="ECO:0000313" key="11">
    <source>
        <dbReference type="Proteomes" id="UP000019384"/>
    </source>
</evidence>
<proteinExistence type="predicted"/>
<dbReference type="GeneID" id="34519989"/>
<evidence type="ECO:0000256" key="8">
    <source>
        <dbReference type="SAM" id="MobiDB-lite"/>
    </source>
</evidence>
<dbReference type="InterPro" id="IPR024461">
    <property type="entry name" value="CCDC90-like"/>
</dbReference>
<accession>W6MJA2</accession>
<dbReference type="Pfam" id="PF07798">
    <property type="entry name" value="CCDC90-like"/>
    <property type="match status" value="1"/>
</dbReference>
<dbReference type="GO" id="GO:0016020">
    <property type="term" value="C:membrane"/>
    <property type="evidence" value="ECO:0007669"/>
    <property type="project" value="UniProtKB-SubCell"/>
</dbReference>
<keyword evidence="4 9" id="KW-1133">Transmembrane helix</keyword>
<dbReference type="STRING" id="1382522.W6MJA2"/>
<dbReference type="AlphaFoldDB" id="W6MJA2"/>
<evidence type="ECO:0000256" key="6">
    <source>
        <dbReference type="ARBA" id="ARBA00023128"/>
    </source>
</evidence>
<keyword evidence="11" id="KW-1185">Reference proteome</keyword>
<evidence type="ECO:0000256" key="5">
    <source>
        <dbReference type="ARBA" id="ARBA00023054"/>
    </source>
</evidence>
<dbReference type="PANTHER" id="PTHR14360:SF12">
    <property type="entry name" value="MOZ PROTEIN REPRESENTS A CHROMATIN-ASSOCIATED ACETYLTRANSFERASE"/>
    <property type="match status" value="1"/>
</dbReference>
<dbReference type="EMBL" id="HG793127">
    <property type="protein sequence ID" value="CDK26599.1"/>
    <property type="molecule type" value="Genomic_DNA"/>
</dbReference>
<dbReference type="Gene3D" id="1.20.5.340">
    <property type="match status" value="1"/>
</dbReference>
<feature type="region of interest" description="Disordered" evidence="8">
    <location>
        <begin position="31"/>
        <end position="52"/>
    </location>
</feature>
<dbReference type="GO" id="GO:0005739">
    <property type="term" value="C:mitochondrion"/>
    <property type="evidence" value="ECO:0007669"/>
    <property type="project" value="UniProtKB-SubCell"/>
</dbReference>
<evidence type="ECO:0000256" key="2">
    <source>
        <dbReference type="ARBA" id="ARBA00004370"/>
    </source>
</evidence>
<gene>
    <name evidence="10" type="ORF">KUCA_T00002572001</name>
</gene>
<dbReference type="OrthoDB" id="5424147at2759"/>
<organism evidence="10 11">
    <name type="scientific">Kuraishia capsulata CBS 1993</name>
    <dbReference type="NCBI Taxonomy" id="1382522"/>
    <lineage>
        <taxon>Eukaryota</taxon>
        <taxon>Fungi</taxon>
        <taxon>Dikarya</taxon>
        <taxon>Ascomycota</taxon>
        <taxon>Saccharomycotina</taxon>
        <taxon>Pichiomycetes</taxon>
        <taxon>Pichiales</taxon>
        <taxon>Pichiaceae</taxon>
        <taxon>Kuraishia</taxon>
    </lineage>
</organism>
<name>W6MJA2_9ASCO</name>
<dbReference type="Proteomes" id="UP000019384">
    <property type="component" value="Unassembled WGS sequence"/>
</dbReference>
<keyword evidence="7 9" id="KW-0472">Membrane</keyword>
<evidence type="ECO:0000256" key="7">
    <source>
        <dbReference type="ARBA" id="ARBA00023136"/>
    </source>
</evidence>
<keyword evidence="6" id="KW-0496">Mitochondrion</keyword>
<dbReference type="PANTHER" id="PTHR14360">
    <property type="entry name" value="PROTEIN FMP32, MITOCHONDRIAL"/>
    <property type="match status" value="1"/>
</dbReference>
<evidence type="ECO:0000256" key="9">
    <source>
        <dbReference type="SAM" id="Phobius"/>
    </source>
</evidence>
<feature type="region of interest" description="Disordered" evidence="8">
    <location>
        <begin position="300"/>
        <end position="359"/>
    </location>
</feature>
<keyword evidence="3 9" id="KW-0812">Transmembrane</keyword>
<evidence type="ECO:0000256" key="4">
    <source>
        <dbReference type="ARBA" id="ARBA00022989"/>
    </source>
</evidence>
<dbReference type="RefSeq" id="XP_022458601.1">
    <property type="nucleotide sequence ID" value="XM_022602836.1"/>
</dbReference>
<sequence>MIIGNSLRRLAPRLIQGRVAPHHALIRRSIPMRYSSSSPSSSTSPPKTPWTESYNISNTIEEINKEHDLLETLSNTPTNHEVIPILEHKDRVTDTNEKLDGYSADLQTEKKVIEDDLLDTYKIYSELKESGFSDEQADLILNMLIEALSEKLGWLENKFSPKVDLENESYLFHAAQSELLVEISKSRDSSMNELTNSSIQLKRLFNSLEDELAVQYNLNENAIKMDINQFKHENNLHNKQLNLKNHDLNSKITGEMISGIKSDVESLRWHITMAGIFAILVMVFSLVSGGSLARFVRGEKEEKEEKEEEEELAREKAREILNETNTGNNVDGSNIYSNNMDSNENNNQNNRNIDQGTSS</sequence>
<comment type="subcellular location">
    <subcellularLocation>
        <location evidence="2">Membrane</location>
    </subcellularLocation>
    <subcellularLocation>
        <location evidence="1">Mitochondrion</location>
    </subcellularLocation>
</comment>
<reference evidence="10" key="1">
    <citation type="submission" date="2013-12" db="EMBL/GenBank/DDBJ databases">
        <authorList>
            <person name="Genoscope - CEA"/>
        </authorList>
    </citation>
    <scope>NUCLEOTIDE SEQUENCE</scope>
    <source>
        <strain evidence="10">CBS 1993</strain>
    </source>
</reference>
<feature type="compositionally biased region" description="Low complexity" evidence="8">
    <location>
        <begin position="35"/>
        <end position="52"/>
    </location>
</feature>
<feature type="compositionally biased region" description="Low complexity" evidence="8">
    <location>
        <begin position="334"/>
        <end position="352"/>
    </location>
</feature>
<feature type="transmembrane region" description="Helical" evidence="9">
    <location>
        <begin position="269"/>
        <end position="293"/>
    </location>
</feature>
<dbReference type="HOGENOM" id="CLU_771756_0_0_1"/>
<reference evidence="10" key="2">
    <citation type="submission" date="2014-02" db="EMBL/GenBank/DDBJ databases">
        <title>Complete DNA sequence of /Kuraishia capsulata/ illustrates novel genomic features among budding yeasts (/Saccharomycotina/).</title>
        <authorList>
            <person name="Morales L."/>
            <person name="Noel B."/>
            <person name="Porcel B."/>
            <person name="Marcet-Houben M."/>
            <person name="Hullo M-F."/>
            <person name="Sacerdot C."/>
            <person name="Tekaia F."/>
            <person name="Leh-Louis V."/>
            <person name="Despons L."/>
            <person name="Khanna V."/>
            <person name="Aury J-M."/>
            <person name="Barbe V."/>
            <person name="Couloux A."/>
            <person name="Labadie K."/>
            <person name="Pelletier E."/>
            <person name="Souciet J-L."/>
            <person name="Boekhout T."/>
            <person name="Gabaldon T."/>
            <person name="Wincker P."/>
            <person name="Dujon B."/>
        </authorList>
    </citation>
    <scope>NUCLEOTIDE SEQUENCE</scope>
    <source>
        <strain evidence="10">CBS 1993</strain>
    </source>
</reference>
<protein>
    <submittedName>
        <fullName evidence="10">Uncharacterized protein</fullName>
    </submittedName>
</protein>
<keyword evidence="5" id="KW-0175">Coiled coil</keyword>
<evidence type="ECO:0000256" key="3">
    <source>
        <dbReference type="ARBA" id="ARBA00022692"/>
    </source>
</evidence>